<dbReference type="InterPro" id="IPR005215">
    <property type="entry name" value="Trig_fac"/>
</dbReference>
<evidence type="ECO:0000313" key="15">
    <source>
        <dbReference type="Proteomes" id="UP000298566"/>
    </source>
</evidence>
<dbReference type="SUPFAM" id="SSF102735">
    <property type="entry name" value="Trigger factor ribosome-binding domain"/>
    <property type="match status" value="1"/>
</dbReference>
<dbReference type="SUPFAM" id="SSF54534">
    <property type="entry name" value="FKBP-like"/>
    <property type="match status" value="1"/>
</dbReference>
<sequence>MTLEVKANKSLFRSINITIPNDIIQKSIKEELIILNNTTHINGFRKGKVPLHILNKKYENKIQESVLKKLMQKYFLNEIRQKNFNIAGSPTFILNQYEKEKDLNYSIEFEIYPKFKINIKECTVNIPVINITEQDIKKYARDFLKQNTWIEVNNTIKLHDKVTITCIHHTINQDLSKYNLYNFQFIIGNNEILPEIEKEILNHKTNESFLINVKFSKDHYETDIAGKTARIKIIIKKVEKLKPILFKSKNDELNLNQKQYDIVKIMLQKQAQIIIKNYIKSQIIKHLMKSNPIDIPSTLIKNTFSILKKKEINTYKKNKKNVFRTIHQKNLISKARHQVFTTILLRQFIQENSLKPDYKKIILLIQEMSKSHNQATKLINLYNNNTNIKQYFENIDLENQVVSKILEKSIKHKNNYSFYEAINELNNINI</sequence>
<dbReference type="GO" id="GO:0006457">
    <property type="term" value="P:protein folding"/>
    <property type="evidence" value="ECO:0007669"/>
    <property type="project" value="InterPro"/>
</dbReference>
<accession>A0A4D6YGG5</accession>
<feature type="domain" description="Trigger factor C-terminal" evidence="13">
    <location>
        <begin position="263"/>
        <end position="407"/>
    </location>
</feature>
<evidence type="ECO:0000313" key="14">
    <source>
        <dbReference type="EMBL" id="QCI23435.1"/>
    </source>
</evidence>
<evidence type="ECO:0000256" key="1">
    <source>
        <dbReference type="ARBA" id="ARBA00000971"/>
    </source>
</evidence>
<evidence type="ECO:0000259" key="13">
    <source>
        <dbReference type="Pfam" id="PF05698"/>
    </source>
</evidence>
<keyword evidence="8" id="KW-0143">Chaperone</keyword>
<dbReference type="InterPro" id="IPR036611">
    <property type="entry name" value="Trigger_fac_ribosome-bd_sf"/>
</dbReference>
<evidence type="ECO:0000256" key="7">
    <source>
        <dbReference type="ARBA" id="ARBA00023110"/>
    </source>
</evidence>
<evidence type="ECO:0000256" key="10">
    <source>
        <dbReference type="ARBA" id="ARBA00023306"/>
    </source>
</evidence>
<dbReference type="GO" id="GO:0003755">
    <property type="term" value="F:peptidyl-prolyl cis-trans isomerase activity"/>
    <property type="evidence" value="ECO:0007669"/>
    <property type="project" value="UniProtKB-KW"/>
</dbReference>
<proteinExistence type="inferred from homology"/>
<comment type="subcellular location">
    <subcellularLocation>
        <location evidence="2">Cytoplasm</location>
    </subcellularLocation>
</comment>
<protein>
    <recommendedName>
        <fullName evidence="5">Trigger factor</fullName>
        <ecNumber evidence="4">5.2.1.8</ecNumber>
    </recommendedName>
    <alternativeName>
        <fullName evidence="11">PPIase</fullName>
    </alternativeName>
</protein>
<dbReference type="AlphaFoldDB" id="A0A4D6YGG5"/>
<name>A0A4D6YGG5_BUCMH</name>
<dbReference type="RefSeq" id="WP_158336644.1">
    <property type="nucleotide sequence ID" value="NZ_CP033004.1"/>
</dbReference>
<evidence type="ECO:0000256" key="4">
    <source>
        <dbReference type="ARBA" id="ARBA00013194"/>
    </source>
</evidence>
<dbReference type="Pfam" id="PF05697">
    <property type="entry name" value="Trigger_N"/>
    <property type="match status" value="1"/>
</dbReference>
<evidence type="ECO:0000256" key="11">
    <source>
        <dbReference type="ARBA" id="ARBA00029986"/>
    </source>
</evidence>
<evidence type="ECO:0000256" key="2">
    <source>
        <dbReference type="ARBA" id="ARBA00004496"/>
    </source>
</evidence>
<dbReference type="EMBL" id="CP033004">
    <property type="protein sequence ID" value="QCI23435.1"/>
    <property type="molecule type" value="Genomic_DNA"/>
</dbReference>
<dbReference type="SUPFAM" id="SSF109998">
    <property type="entry name" value="Triger factor/SurA peptide-binding domain-like"/>
    <property type="match status" value="1"/>
</dbReference>
<dbReference type="InterPro" id="IPR008880">
    <property type="entry name" value="Trigger_fac_C"/>
</dbReference>
<evidence type="ECO:0000256" key="8">
    <source>
        <dbReference type="ARBA" id="ARBA00023186"/>
    </source>
</evidence>
<dbReference type="EC" id="5.2.1.8" evidence="4"/>
<feature type="domain" description="Trigger factor ribosome-binding bacterial" evidence="12">
    <location>
        <begin position="1"/>
        <end position="138"/>
    </location>
</feature>
<evidence type="ECO:0000256" key="6">
    <source>
        <dbReference type="ARBA" id="ARBA00022618"/>
    </source>
</evidence>
<keyword evidence="9 14" id="KW-0413">Isomerase</keyword>
<keyword evidence="6" id="KW-0132">Cell division</keyword>
<comment type="similarity">
    <text evidence="3">Belongs to the FKBP-type PPIase family. Tig subfamily.</text>
</comment>
<dbReference type="InterPro" id="IPR046357">
    <property type="entry name" value="PPIase_dom_sf"/>
</dbReference>
<organism evidence="14 15">
    <name type="scientific">Buchnera aphidicola subsp. Melaphis rhois</name>
    <dbReference type="NCBI Taxonomy" id="118103"/>
    <lineage>
        <taxon>Bacteria</taxon>
        <taxon>Pseudomonadati</taxon>
        <taxon>Pseudomonadota</taxon>
        <taxon>Gammaproteobacteria</taxon>
        <taxon>Enterobacterales</taxon>
        <taxon>Erwiniaceae</taxon>
        <taxon>Buchnera</taxon>
    </lineage>
</organism>
<dbReference type="GO" id="GO:0051301">
    <property type="term" value="P:cell division"/>
    <property type="evidence" value="ECO:0007669"/>
    <property type="project" value="UniProtKB-KW"/>
</dbReference>
<dbReference type="InterPro" id="IPR027304">
    <property type="entry name" value="Trigger_fact/SurA_dom_sf"/>
</dbReference>
<dbReference type="PIRSF" id="PIRSF003095">
    <property type="entry name" value="Trigger_factor"/>
    <property type="match status" value="1"/>
</dbReference>
<reference evidence="14 15" key="1">
    <citation type="submission" date="2018-10" db="EMBL/GenBank/DDBJ databases">
        <title>Comparative functional genomics of the obligate endosymbiont Buchnera aphidicola.</title>
        <authorList>
            <person name="Chong R.A."/>
        </authorList>
    </citation>
    <scope>NUCLEOTIDE SEQUENCE [LARGE SCALE GENOMIC DNA]</scope>
    <source>
        <strain evidence="14 15">Mrh</strain>
    </source>
</reference>
<dbReference type="NCBIfam" id="TIGR00115">
    <property type="entry name" value="tig"/>
    <property type="match status" value="1"/>
</dbReference>
<dbReference type="Proteomes" id="UP000298566">
    <property type="component" value="Chromosome"/>
</dbReference>
<keyword evidence="10" id="KW-0131">Cell cycle</keyword>
<keyword evidence="7" id="KW-0697">Rotamase</keyword>
<dbReference type="GO" id="GO:0005737">
    <property type="term" value="C:cytoplasm"/>
    <property type="evidence" value="ECO:0007669"/>
    <property type="project" value="UniProtKB-SubCell"/>
</dbReference>
<evidence type="ECO:0000256" key="9">
    <source>
        <dbReference type="ARBA" id="ARBA00023235"/>
    </source>
</evidence>
<dbReference type="Gene3D" id="3.10.50.40">
    <property type="match status" value="1"/>
</dbReference>
<evidence type="ECO:0000256" key="5">
    <source>
        <dbReference type="ARBA" id="ARBA00016902"/>
    </source>
</evidence>
<evidence type="ECO:0000256" key="3">
    <source>
        <dbReference type="ARBA" id="ARBA00005464"/>
    </source>
</evidence>
<comment type="catalytic activity">
    <reaction evidence="1">
        <text>[protein]-peptidylproline (omega=180) = [protein]-peptidylproline (omega=0)</text>
        <dbReference type="Rhea" id="RHEA:16237"/>
        <dbReference type="Rhea" id="RHEA-COMP:10747"/>
        <dbReference type="Rhea" id="RHEA-COMP:10748"/>
        <dbReference type="ChEBI" id="CHEBI:83833"/>
        <dbReference type="ChEBI" id="CHEBI:83834"/>
        <dbReference type="EC" id="5.2.1.8"/>
    </reaction>
</comment>
<dbReference type="OrthoDB" id="9767721at2"/>
<gene>
    <name evidence="14" type="ORF">D9V73_02200</name>
</gene>
<dbReference type="InterPro" id="IPR008881">
    <property type="entry name" value="Trigger_fac_ribosome-bd_bac"/>
</dbReference>
<dbReference type="InterPro" id="IPR037041">
    <property type="entry name" value="Trigger_fac_C_sf"/>
</dbReference>
<dbReference type="Gene3D" id="1.10.3120.10">
    <property type="entry name" value="Trigger factor, C-terminal domain"/>
    <property type="match status" value="1"/>
</dbReference>
<dbReference type="Gene3D" id="3.30.70.1050">
    <property type="entry name" value="Trigger factor ribosome-binding domain"/>
    <property type="match status" value="1"/>
</dbReference>
<dbReference type="Pfam" id="PF05698">
    <property type="entry name" value="Trigger_C"/>
    <property type="match status" value="1"/>
</dbReference>
<dbReference type="GO" id="GO:0015031">
    <property type="term" value="P:protein transport"/>
    <property type="evidence" value="ECO:0007669"/>
    <property type="project" value="InterPro"/>
</dbReference>
<evidence type="ECO:0000259" key="12">
    <source>
        <dbReference type="Pfam" id="PF05697"/>
    </source>
</evidence>